<sequence length="130" mass="14968">MHALVEWTDEEKVSTISLTRVKEPRKNFEEYFVGEEVKATCHGFPGIHSAKILAIKESTTEGKKELEKMAEEYITGKNQTQNVDKPVAKRGRKSSVERQDKQKKTKSSNKENKTEQEKKKEESVKKGMRI</sequence>
<name>A0A8B8ATY6_CRAVI</name>
<keyword evidence="2" id="KW-1185">Reference proteome</keyword>
<accession>A0A8B8ATY6</accession>
<feature type="region of interest" description="Disordered" evidence="1">
    <location>
        <begin position="73"/>
        <end position="130"/>
    </location>
</feature>
<evidence type="ECO:0000256" key="1">
    <source>
        <dbReference type="SAM" id="MobiDB-lite"/>
    </source>
</evidence>
<dbReference type="AlphaFoldDB" id="A0A8B8ATY6"/>
<feature type="compositionally biased region" description="Basic and acidic residues" evidence="1">
    <location>
        <begin position="94"/>
        <end position="130"/>
    </location>
</feature>
<dbReference type="OrthoDB" id="6160675at2759"/>
<organism evidence="2 3">
    <name type="scientific">Crassostrea virginica</name>
    <name type="common">Eastern oyster</name>
    <dbReference type="NCBI Taxonomy" id="6565"/>
    <lineage>
        <taxon>Eukaryota</taxon>
        <taxon>Metazoa</taxon>
        <taxon>Spiralia</taxon>
        <taxon>Lophotrochozoa</taxon>
        <taxon>Mollusca</taxon>
        <taxon>Bivalvia</taxon>
        <taxon>Autobranchia</taxon>
        <taxon>Pteriomorphia</taxon>
        <taxon>Ostreida</taxon>
        <taxon>Ostreoidea</taxon>
        <taxon>Ostreidae</taxon>
        <taxon>Crassostrea</taxon>
    </lineage>
</organism>
<protein>
    <submittedName>
        <fullName evidence="3">Uncharacterized protein LOC111104926</fullName>
    </submittedName>
</protein>
<reference evidence="3" key="1">
    <citation type="submission" date="2025-08" db="UniProtKB">
        <authorList>
            <consortium name="RefSeq"/>
        </authorList>
    </citation>
    <scope>IDENTIFICATION</scope>
    <source>
        <tissue evidence="3">Whole sample</tissue>
    </source>
</reference>
<dbReference type="KEGG" id="cvn:111104926"/>
<dbReference type="Proteomes" id="UP000694844">
    <property type="component" value="Chromosome 7"/>
</dbReference>
<dbReference type="RefSeq" id="XP_022294807.1">
    <property type="nucleotide sequence ID" value="XM_022439099.1"/>
</dbReference>
<evidence type="ECO:0000313" key="3">
    <source>
        <dbReference type="RefSeq" id="XP_022294807.1"/>
    </source>
</evidence>
<dbReference type="GeneID" id="111104926"/>
<gene>
    <name evidence="3" type="primary">LOC111104926</name>
</gene>
<evidence type="ECO:0000313" key="2">
    <source>
        <dbReference type="Proteomes" id="UP000694844"/>
    </source>
</evidence>
<proteinExistence type="predicted"/>